<dbReference type="Gene3D" id="2.60.110.10">
    <property type="entry name" value="Thaumatin"/>
    <property type="match status" value="1"/>
</dbReference>
<protein>
    <submittedName>
        <fullName evidence="2">Beta-1,3-glucanase</fullName>
    </submittedName>
</protein>
<proteinExistence type="predicted"/>
<name>A0A3N2DPN5_9GAMM</name>
<dbReference type="InterPro" id="IPR032477">
    <property type="entry name" value="Glyco_hydro_64"/>
</dbReference>
<dbReference type="PROSITE" id="PS51257">
    <property type="entry name" value="PROKAR_LIPOPROTEIN"/>
    <property type="match status" value="1"/>
</dbReference>
<comment type="caution">
    <text evidence="2">The sequence shown here is derived from an EMBL/GenBank/DDBJ whole genome shotgun (WGS) entry which is preliminary data.</text>
</comment>
<dbReference type="OrthoDB" id="5561551at2"/>
<keyword evidence="3" id="KW-1185">Reference proteome</keyword>
<dbReference type="PANTHER" id="PTHR38165:SF1">
    <property type="entry name" value="GLUCANASE B"/>
    <property type="match status" value="1"/>
</dbReference>
<evidence type="ECO:0000313" key="2">
    <source>
        <dbReference type="EMBL" id="ROS01767.1"/>
    </source>
</evidence>
<dbReference type="PANTHER" id="PTHR38165">
    <property type="match status" value="1"/>
</dbReference>
<dbReference type="PROSITE" id="PS52006">
    <property type="entry name" value="GH64"/>
    <property type="match status" value="1"/>
</dbReference>
<dbReference type="Pfam" id="PF16483">
    <property type="entry name" value="Glyco_hydro_64"/>
    <property type="match status" value="1"/>
</dbReference>
<dbReference type="Proteomes" id="UP000275394">
    <property type="component" value="Unassembled WGS sequence"/>
</dbReference>
<sequence length="818" mass="87776">MMYKKVSLLGLVAALGGCYELGGELSGLEESHVVLEDGQGNALHVADNGRFTFEQSYPHLTSYAVTVAQQPEDHRCEVSNGEGAVNAGHVDDIAVSCTRLSAPGTYTGPWFPVNIENNSGPAGNKWVGDDQVYIIAKAKTPGPNAKHCFVKVTDFQTGESRCEVVTAGTDSSQYAFKLADLRVDTLVEGVSVTQHQLKLPLLQSGRLYVSLEHPVDFDIVADAKTGEPTIADPDGFNNRDGNYYYLFDKVEFSFTANNGSWANPTAVDFFSLPLALSQQVPDNSVANNCNGSAGGGCVTRLAQSGLTASRSAIFSLQQQVLSSAPLSSAAQWDKLSLTYTPTTGASSQLRIVSPSKAMADTGAYGNPSFDTKYLHDASQYGIDYLAELENYYAQSSSHRMVINTEADLKNNSSAAPLNDYLFTGYIDAGFLVFNNQTQTKLIRIKLPNSAKPYFGGAGESFDQPKDTPESIIVREFTSAVVAGLMPYPELLDSSGQALPLSKPYFAAAQAQGLLYQQSLLPASVNTGPWYDLYSKGLHSIGGASSVQPIYTFAYDDALAQDGTLNDDTMVADSTTASGKMVQPHPLTISLGDLTNTVIPQFADSTLYHVGLRVNALSTVTYENGQPAPFDLANVQVPLTLLVNGEKQNIYFSPQRVTPSKEGVSELIVFQAPNAGDQQLGIEKVVNIGGSNMSFPTTQSCHLDPASNTVTVTLEGSSVQSDYLKSDSQVRYFLMFDRYPTTMEATLADEFMQIVANSYQPGVWSITYQAPASFFVTPPTKAQVAICSQKPGSGMACPGANGAFIKERTPPATAMVDCH</sequence>
<dbReference type="RefSeq" id="WP_123712522.1">
    <property type="nucleotide sequence ID" value="NZ_RKHR01000004.1"/>
</dbReference>
<dbReference type="InterPro" id="IPR037176">
    <property type="entry name" value="Osmotin/thaumatin-like_sf"/>
</dbReference>
<gene>
    <name evidence="2" type="ORF">EDC56_2212</name>
</gene>
<accession>A0A3N2DPN5</accession>
<feature type="domain" description="GH64" evidence="1">
    <location>
        <begin position="108"/>
        <end position="578"/>
    </location>
</feature>
<reference evidence="2 3" key="1">
    <citation type="submission" date="2018-11" db="EMBL/GenBank/DDBJ databases">
        <title>Genomic Encyclopedia of Type Strains, Phase IV (KMG-IV): sequencing the most valuable type-strain genomes for metagenomic binning, comparative biology and taxonomic classification.</title>
        <authorList>
            <person name="Goeker M."/>
        </authorList>
    </citation>
    <scope>NUCLEOTIDE SEQUENCE [LARGE SCALE GENOMIC DNA]</scope>
    <source>
        <strain evidence="2 3">DSM 100316</strain>
    </source>
</reference>
<dbReference type="InterPro" id="IPR037398">
    <property type="entry name" value="Glyco_hydro_64_fam"/>
</dbReference>
<organism evidence="2 3">
    <name type="scientific">Sinobacterium caligoides</name>
    <dbReference type="NCBI Taxonomy" id="933926"/>
    <lineage>
        <taxon>Bacteria</taxon>
        <taxon>Pseudomonadati</taxon>
        <taxon>Pseudomonadota</taxon>
        <taxon>Gammaproteobacteria</taxon>
        <taxon>Cellvibrionales</taxon>
        <taxon>Spongiibacteraceae</taxon>
        <taxon>Sinobacterium</taxon>
    </lineage>
</organism>
<dbReference type="AlphaFoldDB" id="A0A3N2DPN5"/>
<evidence type="ECO:0000313" key="3">
    <source>
        <dbReference type="Proteomes" id="UP000275394"/>
    </source>
</evidence>
<dbReference type="EMBL" id="RKHR01000004">
    <property type="protein sequence ID" value="ROS01767.1"/>
    <property type="molecule type" value="Genomic_DNA"/>
</dbReference>
<evidence type="ECO:0000259" key="1">
    <source>
        <dbReference type="PROSITE" id="PS52006"/>
    </source>
</evidence>